<accession>A0A2R5F9U3</accession>
<evidence type="ECO:0000313" key="1">
    <source>
        <dbReference type="EMBL" id="GBG14805.1"/>
    </source>
</evidence>
<gene>
    <name evidence="1" type="ORF">NMK_2406</name>
</gene>
<protein>
    <submittedName>
        <fullName evidence="1">Patatin</fullName>
    </submittedName>
</protein>
<organism evidence="1 2">
    <name type="scientific">Novimethylophilus kurashikiensis</name>
    <dbReference type="NCBI Taxonomy" id="1825523"/>
    <lineage>
        <taxon>Bacteria</taxon>
        <taxon>Pseudomonadati</taxon>
        <taxon>Pseudomonadota</taxon>
        <taxon>Betaproteobacteria</taxon>
        <taxon>Nitrosomonadales</taxon>
        <taxon>Methylophilaceae</taxon>
        <taxon>Novimethylophilus</taxon>
    </lineage>
</organism>
<evidence type="ECO:0000313" key="2">
    <source>
        <dbReference type="Proteomes" id="UP000245081"/>
    </source>
</evidence>
<name>A0A2R5F9U3_9PROT</name>
<reference evidence="1 2" key="1">
    <citation type="journal article" date="2018" name="Environ. Microbiol.">
        <title>Isolation and genomic characterization of Novimethylophilus kurashikiensis gen. nov. sp. nov., a new lanthanide-dependent methylotrophic species of Methylophilaceae.</title>
        <authorList>
            <person name="Lv H."/>
            <person name="Sahin N."/>
            <person name="Tani A."/>
        </authorList>
    </citation>
    <scope>NUCLEOTIDE SEQUENCE [LARGE SCALE GENOMIC DNA]</scope>
    <source>
        <strain evidence="1 2">La2-4</strain>
    </source>
</reference>
<keyword evidence="2" id="KW-1185">Reference proteome</keyword>
<proteinExistence type="predicted"/>
<sequence>MTILLNEETFAEPLSPEELAWATKLDKLLGQMPPRIKLIEIDDRLKIVDKALAECAGLSGGGYGQIVKAGAELADLTNGMFQISGMTF</sequence>
<dbReference type="EMBL" id="BDOQ01000010">
    <property type="protein sequence ID" value="GBG14805.1"/>
    <property type="molecule type" value="Genomic_DNA"/>
</dbReference>
<dbReference type="Proteomes" id="UP000245081">
    <property type="component" value="Unassembled WGS sequence"/>
</dbReference>
<dbReference type="AlphaFoldDB" id="A0A2R5F9U3"/>
<dbReference type="RefSeq" id="WP_109015991.1">
    <property type="nucleotide sequence ID" value="NZ_BDOQ01000010.1"/>
</dbReference>
<comment type="caution">
    <text evidence="1">The sequence shown here is derived from an EMBL/GenBank/DDBJ whole genome shotgun (WGS) entry which is preliminary data.</text>
</comment>